<keyword evidence="2" id="KW-0539">Nucleus</keyword>
<dbReference type="SMART" id="SM00360">
    <property type="entry name" value="RRM"/>
    <property type="match status" value="1"/>
</dbReference>
<dbReference type="InterPro" id="IPR038192">
    <property type="entry name" value="CSTF_C_sf"/>
</dbReference>
<gene>
    <name evidence="6" type="ORF">DM01DRAFT_1334918</name>
</gene>
<dbReference type="PANTHER" id="PTHR45735">
    <property type="entry name" value="CLEAVAGE STIMULATION FACTOR SUBUNIT 2"/>
    <property type="match status" value="1"/>
</dbReference>
<feature type="compositionally biased region" description="Low complexity" evidence="4">
    <location>
        <begin position="230"/>
        <end position="247"/>
    </location>
</feature>
<dbReference type="InterPro" id="IPR012677">
    <property type="entry name" value="Nucleotide-bd_a/b_plait_sf"/>
</dbReference>
<dbReference type="GO" id="GO:0031124">
    <property type="term" value="P:mRNA 3'-end processing"/>
    <property type="evidence" value="ECO:0007669"/>
    <property type="project" value="InterPro"/>
</dbReference>
<evidence type="ECO:0000256" key="1">
    <source>
        <dbReference type="ARBA" id="ARBA00004123"/>
    </source>
</evidence>
<feature type="compositionally biased region" description="Pro residues" evidence="4">
    <location>
        <begin position="248"/>
        <end position="270"/>
    </location>
</feature>
<dbReference type="GO" id="GO:0003729">
    <property type="term" value="F:mRNA binding"/>
    <property type="evidence" value="ECO:0007669"/>
    <property type="project" value="TreeGrafter"/>
</dbReference>
<reference evidence="6 7" key="1">
    <citation type="submission" date="2016-07" db="EMBL/GenBank/DDBJ databases">
        <title>Pervasive Adenine N6-methylation of Active Genes in Fungi.</title>
        <authorList>
            <consortium name="DOE Joint Genome Institute"/>
            <person name="Mondo S.J."/>
            <person name="Dannebaum R.O."/>
            <person name="Kuo R.C."/>
            <person name="Labutti K."/>
            <person name="Haridas S."/>
            <person name="Kuo A."/>
            <person name="Salamov A."/>
            <person name="Ahrendt S.R."/>
            <person name="Lipzen A."/>
            <person name="Sullivan W."/>
            <person name="Andreopoulos W.B."/>
            <person name="Clum A."/>
            <person name="Lindquist E."/>
            <person name="Daum C."/>
            <person name="Ramamoorthy G.K."/>
            <person name="Gryganskyi A."/>
            <person name="Culley D."/>
            <person name="Magnuson J.K."/>
            <person name="James T.Y."/>
            <person name="O'Malley M.A."/>
            <person name="Stajich J.E."/>
            <person name="Spatafora J.W."/>
            <person name="Visel A."/>
            <person name="Grigoriev I.V."/>
        </authorList>
    </citation>
    <scope>NUCLEOTIDE SEQUENCE [LARGE SCALE GENOMIC DNA]</scope>
    <source>
        <strain evidence="6 7">NRRL 3301</strain>
    </source>
</reference>
<dbReference type="CDD" id="cd12398">
    <property type="entry name" value="RRM_CSTF2_RNA15_like"/>
    <property type="match status" value="1"/>
</dbReference>
<dbReference type="Pfam" id="PF14304">
    <property type="entry name" value="CSTF_C"/>
    <property type="match status" value="1"/>
</dbReference>
<dbReference type="Gene3D" id="1.25.40.630">
    <property type="match status" value="1"/>
</dbReference>
<keyword evidence="7" id="KW-1185">Reference proteome</keyword>
<feature type="domain" description="RRM" evidence="5">
    <location>
        <begin position="8"/>
        <end position="86"/>
    </location>
</feature>
<dbReference type="Pfam" id="PF00076">
    <property type="entry name" value="RRM_1"/>
    <property type="match status" value="1"/>
</dbReference>
<proteinExistence type="predicted"/>
<dbReference type="EMBL" id="MCGT01000010">
    <property type="protein sequence ID" value="ORX56436.1"/>
    <property type="molecule type" value="Genomic_DNA"/>
</dbReference>
<evidence type="ECO:0000256" key="3">
    <source>
        <dbReference type="PROSITE-ProRule" id="PRU00176"/>
    </source>
</evidence>
<dbReference type="Pfam" id="PF14327">
    <property type="entry name" value="CSTF2_hinge"/>
    <property type="match status" value="1"/>
</dbReference>
<dbReference type="Proteomes" id="UP000242146">
    <property type="component" value="Unassembled WGS sequence"/>
</dbReference>
<keyword evidence="3" id="KW-0694">RNA-binding</keyword>
<organism evidence="6 7">
    <name type="scientific">Hesseltinella vesiculosa</name>
    <dbReference type="NCBI Taxonomy" id="101127"/>
    <lineage>
        <taxon>Eukaryota</taxon>
        <taxon>Fungi</taxon>
        <taxon>Fungi incertae sedis</taxon>
        <taxon>Mucoromycota</taxon>
        <taxon>Mucoromycotina</taxon>
        <taxon>Mucoromycetes</taxon>
        <taxon>Mucorales</taxon>
        <taxon>Cunninghamellaceae</taxon>
        <taxon>Hesseltinella</taxon>
    </lineage>
</organism>
<dbReference type="Gene3D" id="3.30.70.330">
    <property type="match status" value="1"/>
</dbReference>
<sequence length="312" mass="34073">MATVRGSRVVFVGNIPFEFTEEQLIDVFKEVGPVASFRLLFDRESGRPKGYGFCEYYDAETAASAVRNLNNYELSGRQLRVDFASADDRNNMTPPPAPPTMSAPRPGPANFAPPGPPQPPAGPPSTEDITQILSNMTQQDLLTLLGQMKTLSMEQPDNAREFLGSNPSLAYALFQSMVMMNLVDPGLISRLVTAIPPTHPPPMQQGMPPPMPPSMQNMPPPMQNMPPSMQQGMPPSMQQGMPPSMQNMPPPPMQQGMPPPMQGAPLPGPNPSSAAEQQALLMQVLQLSDEQINNLAPEHREQVRLLKAQLMQ</sequence>
<dbReference type="Gene3D" id="1.10.20.70">
    <property type="entry name" value="Transcription termination and cleavage factor, C-terminal domain"/>
    <property type="match status" value="1"/>
</dbReference>
<evidence type="ECO:0000313" key="7">
    <source>
        <dbReference type="Proteomes" id="UP000242146"/>
    </source>
</evidence>
<dbReference type="PANTHER" id="PTHR45735:SF2">
    <property type="entry name" value="CLEAVAGE STIMULATION FACTOR SUBUNIT 2"/>
    <property type="match status" value="1"/>
</dbReference>
<comment type="subcellular location">
    <subcellularLocation>
        <location evidence="1">Nucleus</location>
    </subcellularLocation>
</comment>
<protein>
    <recommendedName>
        <fullName evidence="5">RRM domain-containing protein</fullName>
    </recommendedName>
</protein>
<dbReference type="GO" id="GO:0005847">
    <property type="term" value="C:mRNA cleavage and polyadenylation specificity factor complex"/>
    <property type="evidence" value="ECO:0007669"/>
    <property type="project" value="TreeGrafter"/>
</dbReference>
<evidence type="ECO:0000256" key="2">
    <source>
        <dbReference type="ARBA" id="ARBA00023242"/>
    </source>
</evidence>
<dbReference type="InterPro" id="IPR000504">
    <property type="entry name" value="RRM_dom"/>
</dbReference>
<dbReference type="OrthoDB" id="272703at2759"/>
<dbReference type="STRING" id="101127.A0A1X2GL46"/>
<evidence type="ECO:0000259" key="5">
    <source>
        <dbReference type="PROSITE" id="PS50102"/>
    </source>
</evidence>
<feature type="region of interest" description="Disordered" evidence="4">
    <location>
        <begin position="230"/>
        <end position="274"/>
    </location>
</feature>
<dbReference type="AlphaFoldDB" id="A0A1X2GL46"/>
<dbReference type="InterPro" id="IPR035979">
    <property type="entry name" value="RBD_domain_sf"/>
</dbReference>
<accession>A0A1X2GL46</accession>
<feature type="compositionally biased region" description="Pro residues" evidence="4">
    <location>
        <begin position="93"/>
        <end position="123"/>
    </location>
</feature>
<feature type="region of interest" description="Disordered" evidence="4">
    <location>
        <begin position="86"/>
        <end position="128"/>
    </location>
</feature>
<comment type="caution">
    <text evidence="6">The sequence shown here is derived from an EMBL/GenBank/DDBJ whole genome shotgun (WGS) entry which is preliminary data.</text>
</comment>
<evidence type="ECO:0000313" key="6">
    <source>
        <dbReference type="EMBL" id="ORX56436.1"/>
    </source>
</evidence>
<name>A0A1X2GL46_9FUNG</name>
<dbReference type="InterPro" id="IPR026896">
    <property type="entry name" value="CSTF_C"/>
</dbReference>
<dbReference type="SUPFAM" id="SSF54928">
    <property type="entry name" value="RNA-binding domain, RBD"/>
    <property type="match status" value="1"/>
</dbReference>
<dbReference type="PROSITE" id="PS50102">
    <property type="entry name" value="RRM"/>
    <property type="match status" value="1"/>
</dbReference>
<dbReference type="InterPro" id="IPR025742">
    <property type="entry name" value="CSTF2_hinge"/>
</dbReference>
<evidence type="ECO:0000256" key="4">
    <source>
        <dbReference type="SAM" id="MobiDB-lite"/>
    </source>
</evidence>